<reference evidence="9 10" key="1">
    <citation type="submission" date="2012-09" db="EMBL/GenBank/DDBJ databases">
        <title>Draft Genome Sequences of 6 Strains from Genus Thauera.</title>
        <authorList>
            <person name="Liu B."/>
            <person name="Shapleigh J.P."/>
            <person name="Frostegard A.H."/>
        </authorList>
    </citation>
    <scope>NUCLEOTIDE SEQUENCE [LARGE SCALE GENOMIC DNA]</scope>
    <source>
        <strain evidence="10">47Lol / DSM 12138</strain>
    </source>
</reference>
<dbReference type="PANTHER" id="PTHR36838:SF4">
    <property type="entry name" value="AUXIN EFFLUX CARRIER FAMILY PROTEIN"/>
    <property type="match status" value="1"/>
</dbReference>
<gene>
    <name evidence="9" type="ORF">C666_09235</name>
</gene>
<feature type="transmembrane region" description="Helical" evidence="8">
    <location>
        <begin position="158"/>
        <end position="181"/>
    </location>
</feature>
<keyword evidence="5 8" id="KW-0812">Transmembrane</keyword>
<feature type="transmembrane region" description="Helical" evidence="8">
    <location>
        <begin position="193"/>
        <end position="213"/>
    </location>
</feature>
<name>N6Z1E1_THAL4</name>
<sequence length="308" mass="32160">MKGIPMSYILVSLWPLFILIVAGHAMQRSGFPGAGFWPGAERFNYFVLFPALLFSSLATAPLDSPALPRLLAAALVVLGAVTAGLVVACRFRRWPAARFGVLLQGLLRFNTYLGLAAVSGLYGKEGMVLAAVILAVLVPAVNLLSVLALSAGNGKHPVALLIPVAKNPLILACLAGVIFNLAGLELKWGMDKLLSLLANTSLPLGLLCVGAALKLDELRGQGAALIGNSLIRLILVPALAFLSARALALPAIETAVLVLFFALPTAPTSYVLTRQLGGDSHLMAGIITFQTLLSAISLLLVMAALAQI</sequence>
<evidence type="ECO:0000256" key="8">
    <source>
        <dbReference type="SAM" id="Phobius"/>
    </source>
</evidence>
<feature type="transmembrane region" description="Helical" evidence="8">
    <location>
        <begin position="43"/>
        <end position="60"/>
    </location>
</feature>
<feature type="transmembrane region" description="Helical" evidence="8">
    <location>
        <begin position="282"/>
        <end position="306"/>
    </location>
</feature>
<keyword evidence="6 8" id="KW-1133">Transmembrane helix</keyword>
<dbReference type="Pfam" id="PF03547">
    <property type="entry name" value="Mem_trans"/>
    <property type="match status" value="1"/>
</dbReference>
<organism evidence="9 10">
    <name type="scientific">Thauera linaloolentis (strain DSM 12138 / JCM 21573 / CCUG 41526 / CIP 105981 / IAM 15112 / NBRC 102519 / 47Lol)</name>
    <dbReference type="NCBI Taxonomy" id="1123367"/>
    <lineage>
        <taxon>Bacteria</taxon>
        <taxon>Pseudomonadati</taxon>
        <taxon>Pseudomonadota</taxon>
        <taxon>Betaproteobacteria</taxon>
        <taxon>Rhodocyclales</taxon>
        <taxon>Zoogloeaceae</taxon>
        <taxon>Thauera</taxon>
    </lineage>
</organism>
<evidence type="ECO:0000256" key="3">
    <source>
        <dbReference type="ARBA" id="ARBA00022448"/>
    </source>
</evidence>
<keyword evidence="3" id="KW-0813">Transport</keyword>
<feature type="transmembrane region" description="Helical" evidence="8">
    <location>
        <begin position="128"/>
        <end position="151"/>
    </location>
</feature>
<evidence type="ECO:0000256" key="7">
    <source>
        <dbReference type="ARBA" id="ARBA00023136"/>
    </source>
</evidence>
<proteinExistence type="inferred from homology"/>
<evidence type="ECO:0000313" key="10">
    <source>
        <dbReference type="Proteomes" id="UP000013232"/>
    </source>
</evidence>
<feature type="transmembrane region" description="Helical" evidence="8">
    <location>
        <begin position="6"/>
        <end position="23"/>
    </location>
</feature>
<evidence type="ECO:0000256" key="2">
    <source>
        <dbReference type="ARBA" id="ARBA00010145"/>
    </source>
</evidence>
<feature type="transmembrane region" description="Helical" evidence="8">
    <location>
        <begin position="66"/>
        <end position="89"/>
    </location>
</feature>
<comment type="caution">
    <text evidence="9">The sequence shown here is derived from an EMBL/GenBank/DDBJ whole genome shotgun (WGS) entry which is preliminary data.</text>
</comment>
<evidence type="ECO:0000313" key="9">
    <source>
        <dbReference type="EMBL" id="ENO88233.1"/>
    </source>
</evidence>
<dbReference type="AlphaFoldDB" id="N6Z1E1"/>
<dbReference type="Proteomes" id="UP000013232">
    <property type="component" value="Unassembled WGS sequence"/>
</dbReference>
<evidence type="ECO:0000256" key="6">
    <source>
        <dbReference type="ARBA" id="ARBA00022989"/>
    </source>
</evidence>
<dbReference type="EMBL" id="AMXE01000028">
    <property type="protein sequence ID" value="ENO88233.1"/>
    <property type="molecule type" value="Genomic_DNA"/>
</dbReference>
<keyword evidence="4" id="KW-1003">Cell membrane</keyword>
<keyword evidence="7 8" id="KW-0472">Membrane</keyword>
<accession>N6Z1E1</accession>
<dbReference type="GO" id="GO:0055085">
    <property type="term" value="P:transmembrane transport"/>
    <property type="evidence" value="ECO:0007669"/>
    <property type="project" value="InterPro"/>
</dbReference>
<dbReference type="GO" id="GO:0005886">
    <property type="term" value="C:plasma membrane"/>
    <property type="evidence" value="ECO:0007669"/>
    <property type="project" value="UniProtKB-SubCell"/>
</dbReference>
<protein>
    <submittedName>
        <fullName evidence="9">Permease</fullName>
    </submittedName>
</protein>
<evidence type="ECO:0000256" key="5">
    <source>
        <dbReference type="ARBA" id="ARBA00022692"/>
    </source>
</evidence>
<keyword evidence="10" id="KW-1185">Reference proteome</keyword>
<feature type="transmembrane region" description="Helical" evidence="8">
    <location>
        <begin position="101"/>
        <end position="122"/>
    </location>
</feature>
<dbReference type="eggNOG" id="COG0679">
    <property type="taxonomic scope" value="Bacteria"/>
</dbReference>
<comment type="subcellular location">
    <subcellularLocation>
        <location evidence="1">Cell membrane</location>
        <topology evidence="1">Multi-pass membrane protein</topology>
    </subcellularLocation>
</comment>
<comment type="similarity">
    <text evidence="2">Belongs to the auxin efflux carrier (TC 2.A.69) family.</text>
</comment>
<dbReference type="InterPro" id="IPR004776">
    <property type="entry name" value="Mem_transp_PIN-like"/>
</dbReference>
<evidence type="ECO:0000256" key="1">
    <source>
        <dbReference type="ARBA" id="ARBA00004651"/>
    </source>
</evidence>
<dbReference type="InterPro" id="IPR038770">
    <property type="entry name" value="Na+/solute_symporter_sf"/>
</dbReference>
<feature type="transmembrane region" description="Helical" evidence="8">
    <location>
        <begin position="234"/>
        <end position="262"/>
    </location>
</feature>
<evidence type="ECO:0000256" key="4">
    <source>
        <dbReference type="ARBA" id="ARBA00022475"/>
    </source>
</evidence>
<dbReference type="Gene3D" id="1.20.1530.20">
    <property type="match status" value="1"/>
</dbReference>
<dbReference type="STRING" id="1123367.GCA_000621305_02925"/>
<dbReference type="PANTHER" id="PTHR36838">
    <property type="entry name" value="AUXIN EFFLUX CARRIER FAMILY PROTEIN"/>
    <property type="match status" value="1"/>
</dbReference>